<dbReference type="SUPFAM" id="SSF46689">
    <property type="entry name" value="Homeodomain-like"/>
    <property type="match status" value="1"/>
</dbReference>
<dbReference type="Pfam" id="PF01527">
    <property type="entry name" value="HTH_Tnp_1"/>
    <property type="match status" value="1"/>
</dbReference>
<accession>A0A5M8RL78</accession>
<dbReference type="Gene3D" id="1.10.10.10">
    <property type="entry name" value="Winged helix-like DNA-binding domain superfamily/Winged helix DNA-binding domain"/>
    <property type="match status" value="1"/>
</dbReference>
<dbReference type="InterPro" id="IPR036388">
    <property type="entry name" value="WH-like_DNA-bd_sf"/>
</dbReference>
<protein>
    <submittedName>
        <fullName evidence="2">Helix-turn-helix domain-containing protein</fullName>
    </submittedName>
</protein>
<evidence type="ECO:0000313" key="2">
    <source>
        <dbReference type="EMBL" id="KAA6447614.1"/>
    </source>
</evidence>
<comment type="caution">
    <text evidence="2">The sequence shown here is derived from an EMBL/GenBank/DDBJ whole genome shotgun (WGS) entry which is preliminary data.</text>
</comment>
<proteinExistence type="predicted"/>
<dbReference type="GO" id="GO:0003677">
    <property type="term" value="F:DNA binding"/>
    <property type="evidence" value="ECO:0007669"/>
    <property type="project" value="InterPro"/>
</dbReference>
<dbReference type="InterPro" id="IPR009057">
    <property type="entry name" value="Homeodomain-like_sf"/>
</dbReference>
<evidence type="ECO:0000313" key="3">
    <source>
        <dbReference type="Proteomes" id="UP000324326"/>
    </source>
</evidence>
<name>A0A5M8RL78_9BACI</name>
<dbReference type="GO" id="GO:0006313">
    <property type="term" value="P:DNA transposition"/>
    <property type="evidence" value="ECO:0007669"/>
    <property type="project" value="InterPro"/>
</dbReference>
<dbReference type="GO" id="GO:0004803">
    <property type="term" value="F:transposase activity"/>
    <property type="evidence" value="ECO:0007669"/>
    <property type="project" value="InterPro"/>
</dbReference>
<dbReference type="Proteomes" id="UP000324326">
    <property type="component" value="Unassembled WGS sequence"/>
</dbReference>
<sequence length="98" mass="11127">MGKIRKTYDLTFKKKAVDLHMKEGMGFKTVAKELGISKSVAARWVKHFEAEGMKGLEEKRGKAKGAGMGRPRVRPEDPESKIKRLEAEVEMLKKLLKK</sequence>
<organism evidence="2 3">
    <name type="scientific">Bacillus swezeyi</name>
    <dbReference type="NCBI Taxonomy" id="1925020"/>
    <lineage>
        <taxon>Bacteria</taxon>
        <taxon>Bacillati</taxon>
        <taxon>Bacillota</taxon>
        <taxon>Bacilli</taxon>
        <taxon>Bacillales</taxon>
        <taxon>Bacillaceae</taxon>
        <taxon>Bacillus</taxon>
    </lineage>
</organism>
<dbReference type="InterPro" id="IPR002514">
    <property type="entry name" value="Transposase_8"/>
</dbReference>
<dbReference type="AlphaFoldDB" id="A0A5M8RL78"/>
<dbReference type="RefSeq" id="WP_150149914.1">
    <property type="nucleotide sequence ID" value="NZ_QSND01000005.1"/>
</dbReference>
<evidence type="ECO:0000256" key="1">
    <source>
        <dbReference type="SAM" id="MobiDB-lite"/>
    </source>
</evidence>
<dbReference type="EMBL" id="QSND01000005">
    <property type="protein sequence ID" value="KAA6447614.1"/>
    <property type="molecule type" value="Genomic_DNA"/>
</dbReference>
<gene>
    <name evidence="2" type="ORF">DX927_20325</name>
</gene>
<reference evidence="2 3" key="1">
    <citation type="submission" date="2018-08" db="EMBL/GenBank/DDBJ databases">
        <title>Bacillus phenotypic plasticity.</title>
        <authorList>
            <person name="Hurtado E."/>
        </authorList>
    </citation>
    <scope>NUCLEOTIDE SEQUENCE [LARGE SCALE GENOMIC DNA]</scope>
    <source>
        <strain evidence="2 3">427</strain>
    </source>
</reference>
<feature type="region of interest" description="Disordered" evidence="1">
    <location>
        <begin position="56"/>
        <end position="79"/>
    </location>
</feature>